<dbReference type="InterPro" id="IPR051245">
    <property type="entry name" value="eIF5-mimic_regulator"/>
</dbReference>
<organism evidence="3 4">
    <name type="scientific">Batrachochytrium salamandrivorans</name>
    <dbReference type="NCBI Taxonomy" id="1357716"/>
    <lineage>
        <taxon>Eukaryota</taxon>
        <taxon>Fungi</taxon>
        <taxon>Fungi incertae sedis</taxon>
        <taxon>Chytridiomycota</taxon>
        <taxon>Chytridiomycota incertae sedis</taxon>
        <taxon>Chytridiomycetes</taxon>
        <taxon>Rhizophydiales</taxon>
        <taxon>Rhizophydiales incertae sedis</taxon>
        <taxon>Batrachochytrium</taxon>
    </lineage>
</organism>
<feature type="region of interest" description="Disordered" evidence="1">
    <location>
        <begin position="1"/>
        <end position="45"/>
    </location>
</feature>
<keyword evidence="4" id="KW-1185">Reference proteome</keyword>
<feature type="compositionally biased region" description="Low complexity" evidence="1">
    <location>
        <begin position="1"/>
        <end position="41"/>
    </location>
</feature>
<dbReference type="PANTHER" id="PTHR14208:SF2">
    <property type="entry name" value="PROTEIN KRASAVIETZ"/>
    <property type="match status" value="1"/>
</dbReference>
<accession>A0ABQ8FB17</accession>
<evidence type="ECO:0000313" key="4">
    <source>
        <dbReference type="Proteomes" id="UP001648503"/>
    </source>
</evidence>
<feature type="domain" description="W2" evidence="2">
    <location>
        <begin position="255"/>
        <end position="443"/>
    </location>
</feature>
<dbReference type="SMART" id="SM00515">
    <property type="entry name" value="eIF5C"/>
    <property type="match status" value="1"/>
</dbReference>
<name>A0ABQ8FB17_9FUNG</name>
<dbReference type="EMBL" id="JAFCIX010000312">
    <property type="protein sequence ID" value="KAH6595191.1"/>
    <property type="molecule type" value="Genomic_DNA"/>
</dbReference>
<comment type="caution">
    <text evidence="3">The sequence shown here is derived from an EMBL/GenBank/DDBJ whole genome shotgun (WGS) entry which is preliminary data.</text>
</comment>
<dbReference type="SUPFAM" id="SSF48371">
    <property type="entry name" value="ARM repeat"/>
    <property type="match status" value="1"/>
</dbReference>
<evidence type="ECO:0000259" key="2">
    <source>
        <dbReference type="PROSITE" id="PS51363"/>
    </source>
</evidence>
<sequence>MNSALPTSTATATAQASAPASQPKQQIHPQQQQQQQQGQFKLKQRKREAVHKYEPEVFREQFLDLIPKDPTEIDQYAEVIEVNDSKLDIKRYAEAFFELFFVGGLVAPGGVIEISERSNPFSVFSAESSVEVKALVTILTKLARRLKYIPRKLEETLAHLLQYIHKFGDDADKLAISVGILTANGTLPFTVLGNTVKEHIVNDGTTLRFLTTALESYVQEQSMDHLITAMRKSGMDAKMPEFFPESKRKDQDIVAHFEESKLKSIADFLVKQKQQVVKEKTRVGLKTLFAASSSGDATSTAKITTHVKQAMAANKWTEPETMSILWDGLMDSVDWSSRGDQIETLAIKTVTIWAPLLAAFCTSPKTEISLLVKVQQYFHNESRLMKHYRAIVQNLYKYDIISESAILYWFEKGSAVQGRTIFLKQMEPFVNWLREADEEEGSSEEDE</sequence>
<dbReference type="Pfam" id="PF25504">
    <property type="entry name" value="HEAT_5MP1_2"/>
    <property type="match status" value="1"/>
</dbReference>
<evidence type="ECO:0000313" key="3">
    <source>
        <dbReference type="EMBL" id="KAH6595191.1"/>
    </source>
</evidence>
<evidence type="ECO:0000256" key="1">
    <source>
        <dbReference type="SAM" id="MobiDB-lite"/>
    </source>
</evidence>
<proteinExistence type="predicted"/>
<gene>
    <name evidence="3" type="ORF">BASA50_005984</name>
</gene>
<dbReference type="Proteomes" id="UP001648503">
    <property type="component" value="Unassembled WGS sequence"/>
</dbReference>
<dbReference type="Pfam" id="PF02020">
    <property type="entry name" value="W2"/>
    <property type="match status" value="1"/>
</dbReference>
<dbReference type="InterPro" id="IPR057397">
    <property type="entry name" value="HEAT_5MP1_2"/>
</dbReference>
<dbReference type="Gene3D" id="1.25.40.180">
    <property type="match status" value="2"/>
</dbReference>
<dbReference type="PANTHER" id="PTHR14208">
    <property type="entry name" value="BASIC LEUCINE ZIPPER AND W2 DOMAIN-CONTAINING PROTEIN"/>
    <property type="match status" value="1"/>
</dbReference>
<protein>
    <recommendedName>
        <fullName evidence="2">W2 domain-containing protein</fullName>
    </recommendedName>
</protein>
<dbReference type="InterPro" id="IPR003307">
    <property type="entry name" value="W2_domain"/>
</dbReference>
<reference evidence="3 4" key="1">
    <citation type="submission" date="2021-02" db="EMBL/GenBank/DDBJ databases">
        <title>Variation within the Batrachochytrium salamandrivorans European outbreak.</title>
        <authorList>
            <person name="Kelly M."/>
            <person name="Pasmans F."/>
            <person name="Shea T.P."/>
            <person name="Munoz J.F."/>
            <person name="Carranza S."/>
            <person name="Cuomo C.A."/>
            <person name="Martel A."/>
        </authorList>
    </citation>
    <scope>NUCLEOTIDE SEQUENCE [LARGE SCALE GENOMIC DNA]</scope>
    <source>
        <strain evidence="3 4">AMFP18/2</strain>
    </source>
</reference>
<dbReference type="PROSITE" id="PS51363">
    <property type="entry name" value="W2"/>
    <property type="match status" value="1"/>
</dbReference>
<dbReference type="InterPro" id="IPR016024">
    <property type="entry name" value="ARM-type_fold"/>
</dbReference>